<proteinExistence type="predicted"/>
<name>J0CXM0_AURST</name>
<dbReference type="KEGG" id="adl:AURDEDRAFT_175443"/>
<feature type="compositionally biased region" description="Low complexity" evidence="1">
    <location>
        <begin position="357"/>
        <end position="367"/>
    </location>
</feature>
<evidence type="ECO:0000313" key="2">
    <source>
        <dbReference type="EMBL" id="EJD35512.1"/>
    </source>
</evidence>
<dbReference type="EMBL" id="JH687888">
    <property type="protein sequence ID" value="EJD35512.1"/>
    <property type="molecule type" value="Genomic_DNA"/>
</dbReference>
<dbReference type="Proteomes" id="UP000006514">
    <property type="component" value="Unassembled WGS sequence"/>
</dbReference>
<sequence>MNVHSLGPERYSHFVLFRVDPLASVANLGDDDASKAAALLSNDSYYLGIVMTTAADRYWADGRPELNFKIYLVGQGPSSTPGACVPIFPAPQLAEDHPPIQLPTALPWPNLYVRSYDTITAAITCIHDSPNSFPGSLSKPQREELQRLVSVDYFRLLTSQNEAQAGRKPATPRSSVSAGSRSDHSGSSEDSSSQGVLASEDERSIYGKDDHFFLHGEIYVDLSACPRPPDDPSTCSDCVAELERIRSQWLHSAIGAAKEKRPQMTSEWIRGVQAAGSQRPDDSAGEPVDDDLILPEDAVDERLAKDNAARLKQKVADVLCGRPKRQPPGVVIMPPFRLSAVNSSEGALPRIAPSAPLARADAASPAAAPEPPAPDSAPPALSNEEPHGLREDSSKPSGNRLRAIARAGITSLRSAFIRVTRITGHPRATSRDAR</sequence>
<feature type="region of interest" description="Disordered" evidence="1">
    <location>
        <begin position="162"/>
        <end position="198"/>
    </location>
</feature>
<protein>
    <submittedName>
        <fullName evidence="2">Uncharacterized protein</fullName>
    </submittedName>
</protein>
<keyword evidence="3" id="KW-1185">Reference proteome</keyword>
<feature type="region of interest" description="Disordered" evidence="1">
    <location>
        <begin position="357"/>
        <end position="402"/>
    </location>
</feature>
<dbReference type="eggNOG" id="ENOG502RZ3H">
    <property type="taxonomic scope" value="Eukaryota"/>
</dbReference>
<organism evidence="2 3">
    <name type="scientific">Auricularia subglabra (strain TFB-10046 / SS5)</name>
    <name type="common">White-rot fungus</name>
    <name type="synonym">Auricularia delicata (strain TFB10046)</name>
    <dbReference type="NCBI Taxonomy" id="717982"/>
    <lineage>
        <taxon>Eukaryota</taxon>
        <taxon>Fungi</taxon>
        <taxon>Dikarya</taxon>
        <taxon>Basidiomycota</taxon>
        <taxon>Agaricomycotina</taxon>
        <taxon>Agaricomycetes</taxon>
        <taxon>Auriculariales</taxon>
        <taxon>Auriculariaceae</taxon>
        <taxon>Auricularia</taxon>
    </lineage>
</organism>
<feature type="compositionally biased region" description="Pro residues" evidence="1">
    <location>
        <begin position="368"/>
        <end position="377"/>
    </location>
</feature>
<feature type="compositionally biased region" description="Basic and acidic residues" evidence="1">
    <location>
        <begin position="384"/>
        <end position="394"/>
    </location>
</feature>
<evidence type="ECO:0000313" key="3">
    <source>
        <dbReference type="Proteomes" id="UP000006514"/>
    </source>
</evidence>
<dbReference type="InParanoid" id="J0CXM0"/>
<accession>J0CXM0</accession>
<evidence type="ECO:0000256" key="1">
    <source>
        <dbReference type="SAM" id="MobiDB-lite"/>
    </source>
</evidence>
<reference evidence="3" key="1">
    <citation type="journal article" date="2012" name="Science">
        <title>The Paleozoic origin of enzymatic lignin decomposition reconstructed from 31 fungal genomes.</title>
        <authorList>
            <person name="Floudas D."/>
            <person name="Binder M."/>
            <person name="Riley R."/>
            <person name="Barry K."/>
            <person name="Blanchette R.A."/>
            <person name="Henrissat B."/>
            <person name="Martinez A.T."/>
            <person name="Otillar R."/>
            <person name="Spatafora J.W."/>
            <person name="Yadav J.S."/>
            <person name="Aerts A."/>
            <person name="Benoit I."/>
            <person name="Boyd A."/>
            <person name="Carlson A."/>
            <person name="Copeland A."/>
            <person name="Coutinho P.M."/>
            <person name="de Vries R.P."/>
            <person name="Ferreira P."/>
            <person name="Findley K."/>
            <person name="Foster B."/>
            <person name="Gaskell J."/>
            <person name="Glotzer D."/>
            <person name="Gorecki P."/>
            <person name="Heitman J."/>
            <person name="Hesse C."/>
            <person name="Hori C."/>
            <person name="Igarashi K."/>
            <person name="Jurgens J.A."/>
            <person name="Kallen N."/>
            <person name="Kersten P."/>
            <person name="Kohler A."/>
            <person name="Kuees U."/>
            <person name="Kumar T.K.A."/>
            <person name="Kuo A."/>
            <person name="LaButti K."/>
            <person name="Larrondo L.F."/>
            <person name="Lindquist E."/>
            <person name="Ling A."/>
            <person name="Lombard V."/>
            <person name="Lucas S."/>
            <person name="Lundell T."/>
            <person name="Martin R."/>
            <person name="McLaughlin D.J."/>
            <person name="Morgenstern I."/>
            <person name="Morin E."/>
            <person name="Murat C."/>
            <person name="Nagy L.G."/>
            <person name="Nolan M."/>
            <person name="Ohm R.A."/>
            <person name="Patyshakuliyeva A."/>
            <person name="Rokas A."/>
            <person name="Ruiz-Duenas F.J."/>
            <person name="Sabat G."/>
            <person name="Salamov A."/>
            <person name="Samejima M."/>
            <person name="Schmutz J."/>
            <person name="Slot J.C."/>
            <person name="St John F."/>
            <person name="Stenlid J."/>
            <person name="Sun H."/>
            <person name="Sun S."/>
            <person name="Syed K."/>
            <person name="Tsang A."/>
            <person name="Wiebenga A."/>
            <person name="Young D."/>
            <person name="Pisabarro A."/>
            <person name="Eastwood D.C."/>
            <person name="Martin F."/>
            <person name="Cullen D."/>
            <person name="Grigoriev I.V."/>
            <person name="Hibbett D.S."/>
        </authorList>
    </citation>
    <scope>NUCLEOTIDE SEQUENCE [LARGE SCALE GENOMIC DNA]</scope>
    <source>
        <strain evidence="3">TFB10046</strain>
    </source>
</reference>
<gene>
    <name evidence="2" type="ORF">AURDEDRAFT_175443</name>
</gene>
<dbReference type="AlphaFoldDB" id="J0CXM0"/>